<protein>
    <recommendedName>
        <fullName evidence="4">Cation-transporting P-type ATPase N-terminal domain-containing protein</fullName>
    </recommendedName>
</protein>
<feature type="transmembrane region" description="Helical" evidence="1">
    <location>
        <begin position="44"/>
        <end position="65"/>
    </location>
</feature>
<name>A0ABM6RNG2_9FIRM</name>
<evidence type="ECO:0000313" key="3">
    <source>
        <dbReference type="Proteomes" id="UP000325292"/>
    </source>
</evidence>
<keyword evidence="3" id="KW-1185">Reference proteome</keyword>
<evidence type="ECO:0008006" key="4">
    <source>
        <dbReference type="Google" id="ProtNLM"/>
    </source>
</evidence>
<dbReference type="EMBL" id="CP019454">
    <property type="protein sequence ID" value="AUW92889.1"/>
    <property type="molecule type" value="Genomic_DNA"/>
</dbReference>
<evidence type="ECO:0000256" key="1">
    <source>
        <dbReference type="SAM" id="Phobius"/>
    </source>
</evidence>
<evidence type="ECO:0000313" key="2">
    <source>
        <dbReference type="EMBL" id="AUW92889.1"/>
    </source>
</evidence>
<sequence length="69" mass="7815">MNSLTLDTQQVPDLSVEELLADHESAREKVEKLGRLPLSPTLKVIIWGLRVYVLFMVVVVVINAFELTH</sequence>
<proteinExistence type="predicted"/>
<accession>A0ABM6RNG2</accession>
<keyword evidence="1" id="KW-0472">Membrane</keyword>
<keyword evidence="1" id="KW-1133">Transmembrane helix</keyword>
<organism evidence="2 3">
    <name type="scientific">Sulfobacillus thermotolerans</name>
    <dbReference type="NCBI Taxonomy" id="338644"/>
    <lineage>
        <taxon>Bacteria</taxon>
        <taxon>Bacillati</taxon>
        <taxon>Bacillota</taxon>
        <taxon>Clostridia</taxon>
        <taxon>Eubacteriales</taxon>
        <taxon>Clostridiales Family XVII. Incertae Sedis</taxon>
        <taxon>Sulfobacillus</taxon>
    </lineage>
</organism>
<reference evidence="2 3" key="1">
    <citation type="journal article" date="2019" name="Sci. Rep.">
        <title>Sulfobacillus thermotolerans: new insights into resistance and metabolic capacities of acidophilic chemolithotrophs.</title>
        <authorList>
            <person name="Panyushkina A.E."/>
            <person name="Babenko V.V."/>
            <person name="Nikitina A.S."/>
            <person name="Selezneva O.V."/>
            <person name="Tsaplina I.A."/>
            <person name="Letarova M.A."/>
            <person name="Kostryukova E.S."/>
            <person name="Letarov A.V."/>
        </authorList>
    </citation>
    <scope>NUCLEOTIDE SEQUENCE [LARGE SCALE GENOMIC DNA]</scope>
    <source>
        <strain evidence="2 3">Kr1</strain>
    </source>
</reference>
<keyword evidence="1" id="KW-0812">Transmembrane</keyword>
<gene>
    <name evidence="2" type="ORF">BXT84_02105</name>
</gene>
<dbReference type="Proteomes" id="UP000325292">
    <property type="component" value="Chromosome"/>
</dbReference>